<evidence type="ECO:0000259" key="2">
    <source>
        <dbReference type="Pfam" id="PF18998"/>
    </source>
</evidence>
<dbReference type="Gene3D" id="2.60.40.10">
    <property type="entry name" value="Immunoglobulins"/>
    <property type="match status" value="1"/>
</dbReference>
<dbReference type="AlphaFoldDB" id="A0A1W1E6L2"/>
<dbReference type="Gene3D" id="2.60.40.680">
    <property type="match status" value="1"/>
</dbReference>
<dbReference type="GO" id="GO:0005509">
    <property type="term" value="F:calcium ion binding"/>
    <property type="evidence" value="ECO:0007669"/>
    <property type="project" value="InterPro"/>
</dbReference>
<accession>A0A1W1E6L2</accession>
<dbReference type="InterPro" id="IPR008965">
    <property type="entry name" value="CBM2/CBM3_carb-bd_dom_sf"/>
</dbReference>
<name>A0A1W1E6L2_9ZZZZ</name>
<feature type="domain" description="Bacterial repeat" evidence="2">
    <location>
        <begin position="110"/>
        <end position="161"/>
    </location>
</feature>
<keyword evidence="3" id="KW-0472">Membrane</keyword>
<dbReference type="InterPro" id="IPR013783">
    <property type="entry name" value="Ig-like_fold"/>
</dbReference>
<proteinExistence type="predicted"/>
<protein>
    <submittedName>
        <fullName evidence="3">OmpA-like transmembrane domain protein</fullName>
    </submittedName>
</protein>
<dbReference type="Pfam" id="PF18998">
    <property type="entry name" value="Flg_new_2"/>
    <property type="match status" value="2"/>
</dbReference>
<dbReference type="SUPFAM" id="SSF49384">
    <property type="entry name" value="Carbohydrate-binding domain"/>
    <property type="match status" value="1"/>
</dbReference>
<dbReference type="InterPro" id="IPR028974">
    <property type="entry name" value="TSP_type-3_rpt"/>
</dbReference>
<dbReference type="InterPro" id="IPR044060">
    <property type="entry name" value="Bacterial_rp_domain"/>
</dbReference>
<organism evidence="3">
    <name type="scientific">hydrothermal vent metagenome</name>
    <dbReference type="NCBI Taxonomy" id="652676"/>
    <lineage>
        <taxon>unclassified sequences</taxon>
        <taxon>metagenomes</taxon>
        <taxon>ecological metagenomes</taxon>
    </lineage>
</organism>
<feature type="region of interest" description="Disordered" evidence="1">
    <location>
        <begin position="250"/>
        <end position="289"/>
    </location>
</feature>
<evidence type="ECO:0000256" key="1">
    <source>
        <dbReference type="SAM" id="MobiDB-lite"/>
    </source>
</evidence>
<dbReference type="EMBL" id="FPHZ01000230">
    <property type="protein sequence ID" value="SFV89487.1"/>
    <property type="molecule type" value="Genomic_DNA"/>
</dbReference>
<feature type="domain" description="Bacterial repeat" evidence="2">
    <location>
        <begin position="193"/>
        <end position="244"/>
    </location>
</feature>
<reference evidence="3" key="1">
    <citation type="submission" date="2016-10" db="EMBL/GenBank/DDBJ databases">
        <authorList>
            <person name="de Groot N.N."/>
        </authorList>
    </citation>
    <scope>NUCLEOTIDE SEQUENCE</scope>
</reference>
<evidence type="ECO:0000313" key="3">
    <source>
        <dbReference type="EMBL" id="SFV89487.1"/>
    </source>
</evidence>
<dbReference type="SUPFAM" id="SSF103647">
    <property type="entry name" value="TSP type-3 repeat"/>
    <property type="match status" value="1"/>
</dbReference>
<gene>
    <name evidence="3" type="ORF">MNB_SUP05-SYMBIONT-5-1177</name>
</gene>
<dbReference type="GO" id="GO:0030246">
    <property type="term" value="F:carbohydrate binding"/>
    <property type="evidence" value="ECO:0007669"/>
    <property type="project" value="InterPro"/>
</dbReference>
<keyword evidence="3" id="KW-0812">Transmembrane</keyword>
<sequence>MPTPTIDNINFTNENNSPKVNINFSSVVGADSYIIQKGLDGNYEDITTTNTIFIDSNVEHAKKYTYKIFAKTNKFYSSPSSEVEVNTGYIFKSIGSENGLILENNCTNRCNSIYVPNSDIKLKAIANNGYKFNNWSGNCSGNANPLTITMNANKVCSAVFSLLVIGDQYIVNVSTTNGNINSNPSGINCGSDCDEVFNKNTVVSLTATPNSGYEFTDWGGSCSGNANPLTITINNNKSCAANFTLLNVDTDNDGHPDNQDAFPNDPNEWLDTDGDGTGNNADTDDDNDGMSDTWETVYGLNPLVDDSTGDLDNDGFTNLEEYQASTNPTDGADKPINYQQVYIQDNNKKINSGQNISLFVKYKTSDNDNTVSGLGMRIHYDASKLEQISITDIFGTPIGISSESENDGLTDYDNDSSTNRYYGIAWASVNSNWPNQRLPLDLFKFNFKVKDGLSVGEQTRLNFSSTSLSNGYTFQPTNSVLTVTNVTLDIDGDGSSDALTDGLLTLRYLFGFQDNTLIHNAIGANALRVSAANVKAFLDQNKLLLLDVDGNGSADALTDGLLILRYLFGFKDNTLINNAIGNGATRTTADEIKTYLQSVDL</sequence>